<dbReference type="FunFam" id="3.40.50.720:FF:000121">
    <property type="entry name" value="Prostaglandin reductase 2"/>
    <property type="match status" value="1"/>
</dbReference>
<dbReference type="Gene3D" id="3.40.50.720">
    <property type="entry name" value="NAD(P)-binding Rossmann-like Domain"/>
    <property type="match status" value="1"/>
</dbReference>
<dbReference type="SUPFAM" id="SSF50129">
    <property type="entry name" value="GroES-like"/>
    <property type="match status" value="1"/>
</dbReference>
<dbReference type="Gene3D" id="3.90.180.10">
    <property type="entry name" value="Medium-chain alcohol dehydrogenases, catalytic domain"/>
    <property type="match status" value="1"/>
</dbReference>
<evidence type="ECO:0000256" key="1">
    <source>
        <dbReference type="ARBA" id="ARBA00023002"/>
    </source>
</evidence>
<keyword evidence="1" id="KW-0560">Oxidoreductase</keyword>
<dbReference type="SUPFAM" id="SSF51735">
    <property type="entry name" value="NAD(P)-binding Rossmann-fold domains"/>
    <property type="match status" value="1"/>
</dbReference>
<feature type="domain" description="Enoyl reductase (ER)" evidence="2">
    <location>
        <begin position="16"/>
        <end position="334"/>
    </location>
</feature>
<dbReference type="Pfam" id="PF16884">
    <property type="entry name" value="ADH_N_2"/>
    <property type="match status" value="1"/>
</dbReference>
<sequence length="343" mass="37232">MSTYKCITLAERPKADIIPDKTFKIEERPVPKESDLQDGEVILENLYLSLDPAMRGWLNDTRSYLPPVEIGAIMRGATVGRIQASKSSDFKPGDLASSRAGWAELAVVKDKELKKVDLPTGARPSDAIGVLGATTLTAYFGLLEIGQPKKGDLIVVSGAAGATGSLVAQIGLIKGCRVVAIAGAEDKCAWLKELGCEAALNYKDPDFATQFKAATKDLIDIYFDNVGGEILDLALSRAKPFSRFVMCGAISNYNNPNPVGPKNISMVIAMRIRMQGFIVFDFADRYHEALVEISKWLSEGKIQRKEHIIKGGLQKAPQGLVDLYKGINTGKLMVEIKSEGARL</sequence>
<dbReference type="Pfam" id="PF00107">
    <property type="entry name" value="ADH_zinc_N"/>
    <property type="match status" value="1"/>
</dbReference>
<organism evidence="3 4">
    <name type="scientific">Gomphillus americanus</name>
    <dbReference type="NCBI Taxonomy" id="1940652"/>
    <lineage>
        <taxon>Eukaryota</taxon>
        <taxon>Fungi</taxon>
        <taxon>Dikarya</taxon>
        <taxon>Ascomycota</taxon>
        <taxon>Pezizomycotina</taxon>
        <taxon>Lecanoromycetes</taxon>
        <taxon>OSLEUM clade</taxon>
        <taxon>Ostropomycetidae</taxon>
        <taxon>Ostropales</taxon>
        <taxon>Graphidaceae</taxon>
        <taxon>Gomphilloideae</taxon>
        <taxon>Gomphillus</taxon>
    </lineage>
</organism>
<dbReference type="InterPro" id="IPR041694">
    <property type="entry name" value="ADH_N_2"/>
</dbReference>
<accession>A0A8H3ECS4</accession>
<dbReference type="InterPro" id="IPR036291">
    <property type="entry name" value="NAD(P)-bd_dom_sf"/>
</dbReference>
<proteinExistence type="predicted"/>
<dbReference type="PANTHER" id="PTHR43205">
    <property type="entry name" value="PROSTAGLANDIN REDUCTASE"/>
    <property type="match status" value="1"/>
</dbReference>
<dbReference type="AlphaFoldDB" id="A0A8H3ECS4"/>
<dbReference type="OrthoDB" id="809632at2759"/>
<dbReference type="GO" id="GO:0016628">
    <property type="term" value="F:oxidoreductase activity, acting on the CH-CH group of donors, NAD or NADP as acceptor"/>
    <property type="evidence" value="ECO:0007669"/>
    <property type="project" value="InterPro"/>
</dbReference>
<comment type="caution">
    <text evidence="3">The sequence shown here is derived from an EMBL/GenBank/DDBJ whole genome shotgun (WGS) entry which is preliminary data.</text>
</comment>
<dbReference type="EMBL" id="CAJPDQ010000001">
    <property type="protein sequence ID" value="CAF9903255.1"/>
    <property type="molecule type" value="Genomic_DNA"/>
</dbReference>
<dbReference type="Proteomes" id="UP000664169">
    <property type="component" value="Unassembled WGS sequence"/>
</dbReference>
<dbReference type="InterPro" id="IPR011032">
    <property type="entry name" value="GroES-like_sf"/>
</dbReference>
<dbReference type="SMART" id="SM00829">
    <property type="entry name" value="PKS_ER"/>
    <property type="match status" value="1"/>
</dbReference>
<keyword evidence="4" id="KW-1185">Reference proteome</keyword>
<evidence type="ECO:0000259" key="2">
    <source>
        <dbReference type="SMART" id="SM00829"/>
    </source>
</evidence>
<evidence type="ECO:0000313" key="3">
    <source>
        <dbReference type="EMBL" id="CAF9903255.1"/>
    </source>
</evidence>
<gene>
    <name evidence="3" type="ORF">GOMPHAMPRED_000156</name>
</gene>
<name>A0A8H3ECS4_9LECA</name>
<dbReference type="InterPro" id="IPR045010">
    <property type="entry name" value="MDR_fam"/>
</dbReference>
<dbReference type="CDD" id="cd05288">
    <property type="entry name" value="PGDH"/>
    <property type="match status" value="1"/>
</dbReference>
<protein>
    <recommendedName>
        <fullName evidence="2">Enoyl reductase (ER) domain-containing protein</fullName>
    </recommendedName>
</protein>
<reference evidence="3" key="1">
    <citation type="submission" date="2021-03" db="EMBL/GenBank/DDBJ databases">
        <authorList>
            <person name="Tagirdzhanova G."/>
        </authorList>
    </citation>
    <scope>NUCLEOTIDE SEQUENCE</scope>
</reference>
<evidence type="ECO:0000313" key="4">
    <source>
        <dbReference type="Proteomes" id="UP000664169"/>
    </source>
</evidence>
<dbReference type="InterPro" id="IPR013149">
    <property type="entry name" value="ADH-like_C"/>
</dbReference>
<dbReference type="PANTHER" id="PTHR43205:SF42">
    <property type="entry name" value="ALCOHOL DEHYDROGENASE, ZINC-CONTAINING (AFU_ORTHOLOGUE AFUA_7G04530)"/>
    <property type="match status" value="1"/>
</dbReference>
<dbReference type="InterPro" id="IPR020843">
    <property type="entry name" value="ER"/>
</dbReference>